<evidence type="ECO:0000313" key="2">
    <source>
        <dbReference type="EMBL" id="KAF2306424.1"/>
    </source>
</evidence>
<proteinExistence type="predicted"/>
<dbReference type="SUPFAM" id="SSF46565">
    <property type="entry name" value="Chaperone J-domain"/>
    <property type="match status" value="1"/>
</dbReference>
<accession>A0A6A6LZG7</accession>
<dbReference type="InterPro" id="IPR052842">
    <property type="entry name" value="ER_Co-chaperone"/>
</dbReference>
<dbReference type="Gene3D" id="1.10.287.110">
    <property type="entry name" value="DnaJ domain"/>
    <property type="match status" value="1"/>
</dbReference>
<dbReference type="PANTHER" id="PTHR45184:SF1">
    <property type="entry name" value="DNAJ PROTEIN ERDJ3A"/>
    <property type="match status" value="1"/>
</dbReference>
<dbReference type="InterPro" id="IPR036869">
    <property type="entry name" value="J_dom_sf"/>
</dbReference>
<dbReference type="SMART" id="SM00271">
    <property type="entry name" value="DnaJ"/>
    <property type="match status" value="1"/>
</dbReference>
<protein>
    <recommendedName>
        <fullName evidence="1">J domain-containing protein</fullName>
    </recommendedName>
</protein>
<dbReference type="Pfam" id="PF00226">
    <property type="entry name" value="DnaJ"/>
    <property type="match status" value="1"/>
</dbReference>
<reference evidence="2 3" key="1">
    <citation type="journal article" date="2020" name="Mol. Plant">
        <title>The Chromosome-Based Rubber Tree Genome Provides New Insights into Spurge Genome Evolution and Rubber Biosynthesis.</title>
        <authorList>
            <person name="Liu J."/>
            <person name="Shi C."/>
            <person name="Shi C.C."/>
            <person name="Li W."/>
            <person name="Zhang Q.J."/>
            <person name="Zhang Y."/>
            <person name="Li K."/>
            <person name="Lu H.F."/>
            <person name="Shi C."/>
            <person name="Zhu S.T."/>
            <person name="Xiao Z.Y."/>
            <person name="Nan H."/>
            <person name="Yue Y."/>
            <person name="Zhu X.G."/>
            <person name="Wu Y."/>
            <person name="Hong X.N."/>
            <person name="Fan G.Y."/>
            <person name="Tong Y."/>
            <person name="Zhang D."/>
            <person name="Mao C.L."/>
            <person name="Liu Y.L."/>
            <person name="Hao S.J."/>
            <person name="Liu W.Q."/>
            <person name="Lv M.Q."/>
            <person name="Zhang H.B."/>
            <person name="Liu Y."/>
            <person name="Hu-Tang G.R."/>
            <person name="Wang J.P."/>
            <person name="Wang J.H."/>
            <person name="Sun Y.H."/>
            <person name="Ni S.B."/>
            <person name="Chen W.B."/>
            <person name="Zhang X.C."/>
            <person name="Jiao Y.N."/>
            <person name="Eichler E.E."/>
            <person name="Li G.H."/>
            <person name="Liu X."/>
            <person name="Gao L.Z."/>
        </authorList>
    </citation>
    <scope>NUCLEOTIDE SEQUENCE [LARGE SCALE GENOMIC DNA]</scope>
    <source>
        <strain evidence="3">cv. GT1</strain>
        <tissue evidence="2">Leaf</tissue>
    </source>
</reference>
<evidence type="ECO:0000313" key="3">
    <source>
        <dbReference type="Proteomes" id="UP000467840"/>
    </source>
</evidence>
<sequence length="495" mass="54613">MPSFANNLGFGSPLFPNRSTIGLVQDLAKCNGRPRERCGEVLGPPWSLAENTVLGVERNASQHEILKAFHKLSLQYHPDNNKNKGAQEKFAEINNDEEKRKNYDLYGDEKGNPGFDAGHPGDQAGYTYFKGRGQGQNGFAFRPDEWQNMGGQGGSQSFSFSFGGPSTRSSFGFGLNDIFSNLFGVILVAISLVVSVESSYYESIIQEVADSLQGALKVGSINCESEKSFCTELGIHPRQVPRVFVYAYKASDKGSLVEYNGDLVARNLKTFCQDHLPRCILGEVHSVSDPTVKKLGVDALPAVVGWLSTGEKHVLKAGISVKDLQSAIQDLSALLDVFDKKNKKAASSQARKQDDLVEKQVPLLTRLNFDTLCGEMNPVCIIGAFRTSKARDKLESILSTVLKKSFSRQRNPASGSRYSISYSLLDAKWQLAFLNAFEKYGFKSSDEVLLAYKPRKGKFATFAGEMTAEEVERFVSSILNGDVQFKKTRQKPMIK</sequence>
<dbReference type="PROSITE" id="PS50076">
    <property type="entry name" value="DNAJ_2"/>
    <property type="match status" value="1"/>
</dbReference>
<dbReference type="EMBL" id="JAAGAX010000008">
    <property type="protein sequence ID" value="KAF2306424.1"/>
    <property type="molecule type" value="Genomic_DNA"/>
</dbReference>
<feature type="domain" description="J" evidence="1">
    <location>
        <begin position="49"/>
        <end position="107"/>
    </location>
</feature>
<dbReference type="CDD" id="cd06257">
    <property type="entry name" value="DnaJ"/>
    <property type="match status" value="1"/>
</dbReference>
<dbReference type="AlphaFoldDB" id="A0A6A6LZG7"/>
<dbReference type="PANTHER" id="PTHR45184">
    <property type="entry name" value="DNAJ PROTEIN ERDJ3A"/>
    <property type="match status" value="1"/>
</dbReference>
<comment type="caution">
    <text evidence="2">The sequence shown here is derived from an EMBL/GenBank/DDBJ whole genome shotgun (WGS) entry which is preliminary data.</text>
</comment>
<keyword evidence="3" id="KW-1185">Reference proteome</keyword>
<dbReference type="InterPro" id="IPR036249">
    <property type="entry name" value="Thioredoxin-like_sf"/>
</dbReference>
<dbReference type="Gene3D" id="3.40.30.10">
    <property type="entry name" value="Glutaredoxin"/>
    <property type="match status" value="1"/>
</dbReference>
<gene>
    <name evidence="2" type="ORF">GH714_017899</name>
</gene>
<dbReference type="PRINTS" id="PR00625">
    <property type="entry name" value="JDOMAIN"/>
</dbReference>
<organism evidence="2 3">
    <name type="scientific">Hevea brasiliensis</name>
    <name type="common">Para rubber tree</name>
    <name type="synonym">Siphonia brasiliensis</name>
    <dbReference type="NCBI Taxonomy" id="3981"/>
    <lineage>
        <taxon>Eukaryota</taxon>
        <taxon>Viridiplantae</taxon>
        <taxon>Streptophyta</taxon>
        <taxon>Embryophyta</taxon>
        <taxon>Tracheophyta</taxon>
        <taxon>Spermatophyta</taxon>
        <taxon>Magnoliopsida</taxon>
        <taxon>eudicotyledons</taxon>
        <taxon>Gunneridae</taxon>
        <taxon>Pentapetalae</taxon>
        <taxon>rosids</taxon>
        <taxon>fabids</taxon>
        <taxon>Malpighiales</taxon>
        <taxon>Euphorbiaceae</taxon>
        <taxon>Crotonoideae</taxon>
        <taxon>Micrandreae</taxon>
        <taxon>Hevea</taxon>
    </lineage>
</organism>
<name>A0A6A6LZG7_HEVBR</name>
<dbReference type="SUPFAM" id="SSF52833">
    <property type="entry name" value="Thioredoxin-like"/>
    <property type="match status" value="1"/>
</dbReference>
<evidence type="ECO:0000259" key="1">
    <source>
        <dbReference type="PROSITE" id="PS50076"/>
    </source>
</evidence>
<dbReference type="Proteomes" id="UP000467840">
    <property type="component" value="Chromosome 9"/>
</dbReference>
<dbReference type="InterPro" id="IPR001623">
    <property type="entry name" value="DnaJ_domain"/>
</dbReference>